<sequence>MMDALESEFLDWKTIFEKLRENGNVLTRRQAGLLGLTSLLEIDGEKVDITISEINPSLCPCISSTKHSKDTTLNSESEDEDTRTVNDDKAIPSDQPHPRKADVDDVEIIINQCLDRLEKAAIFDPNAATNMPVHPLSLFPEIMEFEKQQNALEYCTTLLLAILDSEETELQEKALVFQANSCMGRSKTTSHDDLGVMDFEDTTQKSSSIAVRPLVVSMQNGLKYHHS</sequence>
<feature type="region of interest" description="Disordered" evidence="1">
    <location>
        <begin position="65"/>
        <end position="101"/>
    </location>
</feature>
<feature type="compositionally biased region" description="Basic and acidic residues" evidence="1">
    <location>
        <begin position="82"/>
        <end position="101"/>
    </location>
</feature>
<dbReference type="AlphaFoldDB" id="B9NKQ2"/>
<evidence type="ECO:0000313" key="2">
    <source>
        <dbReference type="EMBL" id="PNS22507.1"/>
    </source>
</evidence>
<gene>
    <name evidence="2" type="ORF">POPTR_T138900</name>
</gene>
<dbReference type="HOGENOM" id="CLU_1221437_0_0_1"/>
<reference evidence="2" key="1">
    <citation type="journal article" date="2006" name="Science">
        <title>The genome of black cottonwood, Populus trichocarpa (Torr. &amp; Gray).</title>
        <authorList>
            <person name="Tuskan G.A."/>
            <person name="Difazio S."/>
            <person name="Jansson S."/>
            <person name="Bohlmann J."/>
            <person name="Grigoriev I."/>
            <person name="Hellsten U."/>
            <person name="Putnam N."/>
            <person name="Ralph S."/>
            <person name="Rombauts S."/>
            <person name="Salamov A."/>
            <person name="Schein J."/>
            <person name="Sterck L."/>
            <person name="Aerts A."/>
            <person name="Bhalerao R.R."/>
            <person name="Bhalerao R.P."/>
            <person name="Blaudez D."/>
            <person name="Boerjan W."/>
            <person name="Brun A."/>
            <person name="Brunner A."/>
            <person name="Busov V."/>
            <person name="Campbell M."/>
            <person name="Carlson J."/>
            <person name="Chalot M."/>
            <person name="Chapman J."/>
            <person name="Chen G.L."/>
            <person name="Cooper D."/>
            <person name="Coutinho P.M."/>
            <person name="Couturier J."/>
            <person name="Covert S."/>
            <person name="Cronk Q."/>
            <person name="Cunningham R."/>
            <person name="Davis J."/>
            <person name="Degroeve S."/>
            <person name="Dejardin A."/>
            <person name="Depamphilis C."/>
            <person name="Detter J."/>
            <person name="Dirks B."/>
            <person name="Dubchak I."/>
            <person name="Duplessis S."/>
            <person name="Ehlting J."/>
            <person name="Ellis B."/>
            <person name="Gendler K."/>
            <person name="Goodstein D."/>
            <person name="Gribskov M."/>
            <person name="Grimwood J."/>
            <person name="Groover A."/>
            <person name="Gunter L."/>
            <person name="Hamberger B."/>
            <person name="Heinze B."/>
            <person name="Helariutta Y."/>
            <person name="Henrissat B."/>
            <person name="Holligan D."/>
            <person name="Holt R."/>
            <person name="Huang W."/>
            <person name="Islam-Faridi N."/>
            <person name="Jones S."/>
            <person name="Jones-Rhoades M."/>
            <person name="Jorgensen R."/>
            <person name="Joshi C."/>
            <person name="Kangasjarvi J."/>
            <person name="Karlsson J."/>
            <person name="Kelleher C."/>
            <person name="Kirkpatrick R."/>
            <person name="Kirst M."/>
            <person name="Kohler A."/>
            <person name="Kalluri U."/>
            <person name="Larimer F."/>
            <person name="Leebens-Mack J."/>
            <person name="Leple J.C."/>
            <person name="Locascio P."/>
            <person name="Lou Y."/>
            <person name="Lucas S."/>
            <person name="Martin F."/>
            <person name="Montanini B."/>
            <person name="Napoli C."/>
            <person name="Nelson D.R."/>
            <person name="Nelson C."/>
            <person name="Nieminen K."/>
            <person name="Nilsson O."/>
            <person name="Pereda V."/>
            <person name="Peter G."/>
            <person name="Philippe R."/>
            <person name="Pilate G."/>
            <person name="Poliakov A."/>
            <person name="Razumovskaya J."/>
            <person name="Richardson P."/>
            <person name="Rinaldi C."/>
            <person name="Ritland K."/>
            <person name="Rouze P."/>
            <person name="Ryaboy D."/>
            <person name="Schmutz J."/>
            <person name="Schrader J."/>
            <person name="Segerman B."/>
            <person name="Shin H."/>
            <person name="Siddiqui A."/>
            <person name="Sterky F."/>
            <person name="Terry A."/>
            <person name="Tsai C.J."/>
            <person name="Uberbacher E."/>
            <person name="Unneberg P."/>
            <person name="Vahala J."/>
            <person name="Wall K."/>
            <person name="Wessler S."/>
            <person name="Yang G."/>
            <person name="Yin T."/>
            <person name="Douglas C."/>
            <person name="Marra M."/>
            <person name="Sandberg G."/>
            <person name="Van de Peer Y."/>
            <person name="Rokhsar D."/>
        </authorList>
    </citation>
    <scope>NUCLEOTIDE SEQUENCE [LARGE SCALE GENOMIC DNA]</scope>
    <source>
        <strain evidence="2">Nisqually-1</strain>
    </source>
</reference>
<proteinExistence type="predicted"/>
<reference evidence="2" key="2">
    <citation type="submission" date="2017-07" db="EMBL/GenBank/DDBJ databases">
        <title>WGS assembly of Populus trichocarpa.</title>
        <authorList>
            <person name="Tuskan G."/>
            <person name="Difazio S."/>
            <person name="Jansson S."/>
            <person name="Bohlmann J."/>
            <person name="Grigoriev I."/>
            <person name="Hellsten U."/>
            <person name="Putnam N."/>
            <person name="Ralph S."/>
            <person name="Rombauts S."/>
            <person name="Salamov A."/>
            <person name="Schein J."/>
            <person name="Sterck L."/>
            <person name="Aerts A."/>
            <person name="Bhalerao R."/>
            <person name="Bhalerao R."/>
            <person name="Blaudez D."/>
            <person name="Boerjan W."/>
            <person name="Brun A."/>
            <person name="Brunner A."/>
            <person name="Busov V."/>
            <person name="Campbell M."/>
            <person name="Carlson J."/>
            <person name="Chalot M."/>
            <person name="Chapman J."/>
            <person name="Chen G."/>
            <person name="Cooper D."/>
            <person name="Coutinho P."/>
            <person name="Couturier J."/>
            <person name="Covert S."/>
            <person name="Cronk Q."/>
            <person name="Cunningham R."/>
            <person name="Davis J."/>
            <person name="Degroeve S."/>
            <person name="Dejardin A."/>
            <person name="Depamphilis C."/>
            <person name="Detter J."/>
            <person name="Dirks B."/>
            <person name="Dubchak I."/>
            <person name="Duplessis S."/>
            <person name="Ehlting J."/>
            <person name="Ellis B."/>
            <person name="Gendler K."/>
            <person name="Goodstein D."/>
            <person name="Gribskov M."/>
            <person name="Grimwood J."/>
            <person name="Groover A."/>
            <person name="Gunter L."/>
            <person name="Hamberger B."/>
            <person name="Heinze B."/>
            <person name="Helariutta Y."/>
            <person name="Henrissat B."/>
            <person name="Holligan D."/>
            <person name="Holt R."/>
            <person name="Huang W."/>
            <person name="Islam-Faridi N."/>
            <person name="Jones S."/>
            <person name="Jones-Rhoades M."/>
            <person name="Jorgensen R."/>
            <person name="Joshi C."/>
            <person name="Kangasjarvi J."/>
            <person name="Karlsson J."/>
            <person name="Kelleher C."/>
            <person name="Kirkpatrick R."/>
            <person name="Kirst M."/>
            <person name="Kohler A."/>
            <person name="Kalluri U."/>
            <person name="Larimer F."/>
            <person name="Leebens-Mack J."/>
            <person name="Leple J."/>
            <person name="Locascio P."/>
            <person name="Lou Y."/>
            <person name="Lucas S."/>
            <person name="Martin F."/>
            <person name="Montanini B."/>
            <person name="Napoli C."/>
            <person name="Nelson D."/>
            <person name="Nelson C."/>
            <person name="Nieminen K."/>
            <person name="Nilsson O."/>
            <person name="Pereda V."/>
            <person name="Peter G."/>
            <person name="Philippe R."/>
            <person name="Pilate G."/>
            <person name="Poliakov A."/>
            <person name="Razumovskaya J."/>
            <person name="Richardson P."/>
            <person name="Rinaldi C."/>
            <person name="Ritland K."/>
            <person name="Rouze P."/>
            <person name="Ryaboy D."/>
            <person name="Schmutz J."/>
            <person name="Schrader J."/>
            <person name="Segerman B."/>
            <person name="Shin H."/>
            <person name="Siddiqui A."/>
            <person name="Sterky F."/>
            <person name="Terry A."/>
            <person name="Tsai C."/>
            <person name="Uberbacher E."/>
            <person name="Unneberg P."/>
            <person name="Vahala J."/>
            <person name="Wall K."/>
            <person name="Wessler S."/>
            <person name="Yang G."/>
            <person name="Yin T."/>
            <person name="Douglas C."/>
            <person name="Marra M."/>
            <person name="Sandberg G."/>
            <person name="Van De Peer Y."/>
            <person name="Rokhsar D."/>
        </authorList>
    </citation>
    <scope>NUCLEOTIDE SEQUENCE</scope>
    <source>
        <strain evidence="2">Nisqually-1</strain>
    </source>
</reference>
<dbReference type="InParanoid" id="B9NKQ2"/>
<name>B9NKQ2_POPTR</name>
<dbReference type="EMBL" id="KZ623493">
    <property type="protein sequence ID" value="PNS22507.1"/>
    <property type="molecule type" value="Genomic_DNA"/>
</dbReference>
<evidence type="ECO:0000256" key="1">
    <source>
        <dbReference type="SAM" id="MobiDB-lite"/>
    </source>
</evidence>
<organism evidence="2">
    <name type="scientific">Populus trichocarpa</name>
    <name type="common">Western balsam poplar</name>
    <name type="synonym">Populus balsamifera subsp. trichocarpa</name>
    <dbReference type="NCBI Taxonomy" id="3694"/>
    <lineage>
        <taxon>Eukaryota</taxon>
        <taxon>Viridiplantae</taxon>
        <taxon>Streptophyta</taxon>
        <taxon>Embryophyta</taxon>
        <taxon>Tracheophyta</taxon>
        <taxon>Spermatophyta</taxon>
        <taxon>Magnoliopsida</taxon>
        <taxon>eudicotyledons</taxon>
        <taxon>Gunneridae</taxon>
        <taxon>Pentapetalae</taxon>
        <taxon>rosids</taxon>
        <taxon>fabids</taxon>
        <taxon>Malpighiales</taxon>
        <taxon>Salicaceae</taxon>
        <taxon>Saliceae</taxon>
        <taxon>Populus</taxon>
    </lineage>
</organism>
<accession>B9NKQ2</accession>
<protein>
    <submittedName>
        <fullName evidence="2">Uncharacterized protein</fullName>
    </submittedName>
</protein>